<reference evidence="14 15" key="1">
    <citation type="submission" date="2016-03" db="EMBL/GenBank/DDBJ databases">
        <authorList>
            <person name="Ploux O."/>
        </authorList>
    </citation>
    <scope>NUCLEOTIDE SEQUENCE [LARGE SCALE GENOMIC DNA]</scope>
    <source>
        <strain evidence="14 15">R-45378</strain>
    </source>
</reference>
<dbReference type="NCBIfam" id="NF040815">
    <property type="entry name" value="recomb_XerA_Arch"/>
    <property type="match status" value="1"/>
</dbReference>
<comment type="similarity">
    <text evidence="2 11">Belongs to the 'phage' integrase family. XerC subfamily.</text>
</comment>
<dbReference type="InterPro" id="IPR002104">
    <property type="entry name" value="Integrase_catalytic"/>
</dbReference>
<name>A0A177NH75_9GAMM</name>
<dbReference type="NCBIfam" id="NF001399">
    <property type="entry name" value="PRK00283.1"/>
    <property type="match status" value="1"/>
</dbReference>
<evidence type="ECO:0000256" key="5">
    <source>
        <dbReference type="ARBA" id="ARBA00022618"/>
    </source>
</evidence>
<evidence type="ECO:0000256" key="3">
    <source>
        <dbReference type="ARBA" id="ARBA00015804"/>
    </source>
</evidence>
<evidence type="ECO:0000256" key="11">
    <source>
        <dbReference type="HAMAP-Rule" id="MF_01808"/>
    </source>
</evidence>
<dbReference type="InterPro" id="IPR023009">
    <property type="entry name" value="Tyrosine_recombinase_XerC/XerD"/>
</dbReference>
<dbReference type="CDD" id="cd00798">
    <property type="entry name" value="INT_XerDC_C"/>
    <property type="match status" value="1"/>
</dbReference>
<evidence type="ECO:0000256" key="2">
    <source>
        <dbReference type="ARBA" id="ARBA00006657"/>
    </source>
</evidence>
<sequence length="306" mass="35112">MHVAADEAVNLFLRYLREEKRVAEHTAISYQSDLRRFADYCKAKEILQWTDVQASDVRQYIAARHKDRISSKTIRRDLAALRSFYRFLLKSNQVAVNPALHVKAPKAPKRLPKVLDVDQMAGILDVEASSVLEIRDVAMFELFYSSGLRLSELVMLDDVDLDFAEGFLRVRFGKGGKQRQVPLGSKAAIAIKTWLKVRPDISTPALFISSVGKRLSQRTVQLRLNRWVEKLDFDEHVHPHMLRHSFASHLLESSQDIRAVQELLGHSSVATTQIYTHLDFQHLASVYDKAHPRSRKARESEEKSRE</sequence>
<dbReference type="Pfam" id="PF02899">
    <property type="entry name" value="Phage_int_SAM_1"/>
    <property type="match status" value="1"/>
</dbReference>
<keyword evidence="7 11" id="KW-0229">DNA integration</keyword>
<comment type="subcellular location">
    <subcellularLocation>
        <location evidence="1 11">Cytoplasm</location>
    </subcellularLocation>
</comment>
<dbReference type="GO" id="GO:0005737">
    <property type="term" value="C:cytoplasm"/>
    <property type="evidence" value="ECO:0007669"/>
    <property type="project" value="UniProtKB-SubCell"/>
</dbReference>
<keyword evidence="8 11" id="KW-0238">DNA-binding</keyword>
<dbReference type="SUPFAM" id="SSF56349">
    <property type="entry name" value="DNA breaking-rejoining enzymes"/>
    <property type="match status" value="1"/>
</dbReference>
<comment type="subunit">
    <text evidence="11">Forms a cyclic heterotetrameric complex composed of two molecules of XerC and two molecules of XerD.</text>
</comment>
<dbReference type="PANTHER" id="PTHR30349">
    <property type="entry name" value="PHAGE INTEGRASE-RELATED"/>
    <property type="match status" value="1"/>
</dbReference>
<feature type="active site" evidence="11">
    <location>
        <position position="174"/>
    </location>
</feature>
<dbReference type="InterPro" id="IPR004107">
    <property type="entry name" value="Integrase_SAM-like_N"/>
</dbReference>
<feature type="active site" evidence="11">
    <location>
        <position position="240"/>
    </location>
</feature>
<evidence type="ECO:0000259" key="13">
    <source>
        <dbReference type="PROSITE" id="PS51900"/>
    </source>
</evidence>
<comment type="caution">
    <text evidence="14">The sequence shown here is derived from an EMBL/GenBank/DDBJ whole genome shotgun (WGS) entry which is preliminary data.</text>
</comment>
<accession>A0A177NH75</accession>
<dbReference type="Pfam" id="PF00589">
    <property type="entry name" value="Phage_integrase"/>
    <property type="match status" value="1"/>
</dbReference>
<feature type="active site" description="O-(3'-phospho-DNA)-tyrosine intermediate" evidence="11">
    <location>
        <position position="275"/>
    </location>
</feature>
<evidence type="ECO:0000259" key="12">
    <source>
        <dbReference type="PROSITE" id="PS51898"/>
    </source>
</evidence>
<evidence type="ECO:0000256" key="6">
    <source>
        <dbReference type="ARBA" id="ARBA00022829"/>
    </source>
</evidence>
<dbReference type="InterPro" id="IPR013762">
    <property type="entry name" value="Integrase-like_cat_sf"/>
</dbReference>
<feature type="active site" evidence="11">
    <location>
        <position position="149"/>
    </location>
</feature>
<dbReference type="OrthoDB" id="9801717at2"/>
<dbReference type="InterPro" id="IPR050090">
    <property type="entry name" value="Tyrosine_recombinase_XerCD"/>
</dbReference>
<keyword evidence="5 11" id="KW-0132">Cell division</keyword>
<keyword evidence="4 11" id="KW-0963">Cytoplasm</keyword>
<evidence type="ECO:0000313" key="14">
    <source>
        <dbReference type="EMBL" id="OAI17398.1"/>
    </source>
</evidence>
<organism evidence="14 15">
    <name type="scientific">Methylomonas koyamae</name>
    <dbReference type="NCBI Taxonomy" id="702114"/>
    <lineage>
        <taxon>Bacteria</taxon>
        <taxon>Pseudomonadati</taxon>
        <taxon>Pseudomonadota</taxon>
        <taxon>Gammaproteobacteria</taxon>
        <taxon>Methylococcales</taxon>
        <taxon>Methylococcaceae</taxon>
        <taxon>Methylomonas</taxon>
    </lineage>
</organism>
<dbReference type="GO" id="GO:0051301">
    <property type="term" value="P:cell division"/>
    <property type="evidence" value="ECO:0007669"/>
    <property type="project" value="UniProtKB-UniRule"/>
</dbReference>
<feature type="active site" evidence="11">
    <location>
        <position position="266"/>
    </location>
</feature>
<feature type="domain" description="Core-binding (CB)" evidence="13">
    <location>
        <begin position="3"/>
        <end position="89"/>
    </location>
</feature>
<dbReference type="InterPro" id="IPR010998">
    <property type="entry name" value="Integrase_recombinase_N"/>
</dbReference>
<evidence type="ECO:0000256" key="1">
    <source>
        <dbReference type="ARBA" id="ARBA00004496"/>
    </source>
</evidence>
<dbReference type="RefSeq" id="WP_064040240.1">
    <property type="nucleotide sequence ID" value="NZ_LUUJ01000067.1"/>
</dbReference>
<dbReference type="EMBL" id="LUUJ01000067">
    <property type="protein sequence ID" value="OAI17398.1"/>
    <property type="molecule type" value="Genomic_DNA"/>
</dbReference>
<evidence type="ECO:0000256" key="8">
    <source>
        <dbReference type="ARBA" id="ARBA00023125"/>
    </source>
</evidence>
<comment type="function">
    <text evidence="11">Site-specific tyrosine recombinase, which acts by catalyzing the cutting and rejoining of the recombining DNA molecules. The XerC-XerD complex is essential to convert dimers of the bacterial chromosome into monomers to permit their segregation at cell division. It also contributes to the segregational stability of plasmids.</text>
</comment>
<feature type="active site" evidence="11">
    <location>
        <position position="243"/>
    </location>
</feature>
<protein>
    <recommendedName>
        <fullName evidence="3 11">Tyrosine recombinase XerC</fullName>
    </recommendedName>
</protein>
<dbReference type="Gene3D" id="1.10.150.130">
    <property type="match status" value="1"/>
</dbReference>
<evidence type="ECO:0000256" key="4">
    <source>
        <dbReference type="ARBA" id="ARBA00022490"/>
    </source>
</evidence>
<proteinExistence type="inferred from homology"/>
<dbReference type="GO" id="GO:0006313">
    <property type="term" value="P:DNA transposition"/>
    <property type="evidence" value="ECO:0007669"/>
    <property type="project" value="UniProtKB-UniRule"/>
</dbReference>
<evidence type="ECO:0000256" key="10">
    <source>
        <dbReference type="ARBA" id="ARBA00023306"/>
    </source>
</evidence>
<dbReference type="InterPro" id="IPR011010">
    <property type="entry name" value="DNA_brk_join_enz"/>
</dbReference>
<dbReference type="GO" id="GO:0003677">
    <property type="term" value="F:DNA binding"/>
    <property type="evidence" value="ECO:0007669"/>
    <property type="project" value="UniProtKB-UniRule"/>
</dbReference>
<dbReference type="PANTHER" id="PTHR30349:SF81">
    <property type="entry name" value="TYROSINE RECOMBINASE XERC"/>
    <property type="match status" value="1"/>
</dbReference>
<feature type="domain" description="Tyr recombinase" evidence="12">
    <location>
        <begin position="110"/>
        <end position="288"/>
    </location>
</feature>
<dbReference type="InterPro" id="IPR011931">
    <property type="entry name" value="Recomb_XerC"/>
</dbReference>
<evidence type="ECO:0000256" key="7">
    <source>
        <dbReference type="ARBA" id="ARBA00022908"/>
    </source>
</evidence>
<dbReference type="HAMAP" id="MF_01808">
    <property type="entry name" value="Recomb_XerC_XerD"/>
    <property type="match status" value="1"/>
</dbReference>
<keyword evidence="9 11" id="KW-0233">DNA recombination</keyword>
<dbReference type="GO" id="GO:0007059">
    <property type="term" value="P:chromosome segregation"/>
    <property type="evidence" value="ECO:0007669"/>
    <property type="project" value="UniProtKB-UniRule"/>
</dbReference>
<evidence type="ECO:0000313" key="15">
    <source>
        <dbReference type="Proteomes" id="UP000077857"/>
    </source>
</evidence>
<dbReference type="Proteomes" id="UP000077857">
    <property type="component" value="Unassembled WGS sequence"/>
</dbReference>
<dbReference type="AlphaFoldDB" id="A0A177NH75"/>
<dbReference type="PROSITE" id="PS51900">
    <property type="entry name" value="CB"/>
    <property type="match status" value="1"/>
</dbReference>
<dbReference type="PROSITE" id="PS51898">
    <property type="entry name" value="TYR_RECOMBINASE"/>
    <property type="match status" value="1"/>
</dbReference>
<dbReference type="InterPro" id="IPR044068">
    <property type="entry name" value="CB"/>
</dbReference>
<dbReference type="NCBIfam" id="TIGR02224">
    <property type="entry name" value="recomb_XerC"/>
    <property type="match status" value="1"/>
</dbReference>
<keyword evidence="10 11" id="KW-0131">Cell cycle</keyword>
<dbReference type="Gene3D" id="1.10.443.10">
    <property type="entry name" value="Intergrase catalytic core"/>
    <property type="match status" value="1"/>
</dbReference>
<gene>
    <name evidence="11" type="primary">xerC</name>
    <name evidence="14" type="ORF">A1507_10770</name>
</gene>
<dbReference type="GO" id="GO:0009037">
    <property type="term" value="F:tyrosine-based site-specific recombinase activity"/>
    <property type="evidence" value="ECO:0007669"/>
    <property type="project" value="UniProtKB-UniRule"/>
</dbReference>
<keyword evidence="6 11" id="KW-0159">Chromosome partition</keyword>
<evidence type="ECO:0000256" key="9">
    <source>
        <dbReference type="ARBA" id="ARBA00023172"/>
    </source>
</evidence>